<organism evidence="1 2">
    <name type="scientific">Schistosoma mattheei</name>
    <dbReference type="NCBI Taxonomy" id="31246"/>
    <lineage>
        <taxon>Eukaryota</taxon>
        <taxon>Metazoa</taxon>
        <taxon>Spiralia</taxon>
        <taxon>Lophotrochozoa</taxon>
        <taxon>Platyhelminthes</taxon>
        <taxon>Trematoda</taxon>
        <taxon>Digenea</taxon>
        <taxon>Strigeidida</taxon>
        <taxon>Schistosomatoidea</taxon>
        <taxon>Schistosomatidae</taxon>
        <taxon>Schistosoma</taxon>
    </lineage>
</organism>
<reference evidence="1 2" key="1">
    <citation type="submission" date="2018-11" db="EMBL/GenBank/DDBJ databases">
        <authorList>
            <consortium name="Pathogen Informatics"/>
        </authorList>
    </citation>
    <scope>NUCLEOTIDE SEQUENCE [LARGE SCALE GENOMIC DNA]</scope>
    <source>
        <strain>Denwood</strain>
        <strain evidence="2">Zambia</strain>
    </source>
</reference>
<accession>A0A183NR89</accession>
<evidence type="ECO:0000313" key="1">
    <source>
        <dbReference type="EMBL" id="VDP09242.1"/>
    </source>
</evidence>
<proteinExistence type="predicted"/>
<dbReference type="Gene3D" id="1.20.58.1100">
    <property type="match status" value="1"/>
</dbReference>
<evidence type="ECO:0000313" key="2">
    <source>
        <dbReference type="Proteomes" id="UP000269396"/>
    </source>
</evidence>
<sequence length="104" mass="11960">MTIEMLLTAFGFESVQPSNGSDNTTGRGVSKEDEANECLQPLMDHFESILSILANVCDKTVLKRILKVCIVIYKKNLLKVKIKFLRKFSEFEEMLEKHFYPTKV</sequence>
<dbReference type="STRING" id="31246.A0A183NR89"/>
<dbReference type="Proteomes" id="UP000269396">
    <property type="component" value="Unassembled WGS sequence"/>
</dbReference>
<name>A0A183NR89_9TREM</name>
<dbReference type="EMBL" id="UZAL01014336">
    <property type="protein sequence ID" value="VDP09242.1"/>
    <property type="molecule type" value="Genomic_DNA"/>
</dbReference>
<dbReference type="AlphaFoldDB" id="A0A183NR89"/>
<protein>
    <submittedName>
        <fullName evidence="1">Uncharacterized protein</fullName>
    </submittedName>
</protein>
<gene>
    <name evidence="1" type="ORF">SMTD_LOCUS4623</name>
</gene>
<keyword evidence="2" id="KW-1185">Reference proteome</keyword>